<evidence type="ECO:0000313" key="2">
    <source>
        <dbReference type="Proteomes" id="UP000053413"/>
    </source>
</evidence>
<dbReference type="EMBL" id="LLZJ01000084">
    <property type="protein sequence ID" value="KUL64784.1"/>
    <property type="molecule type" value="Genomic_DNA"/>
</dbReference>
<proteinExistence type="predicted"/>
<comment type="caution">
    <text evidence="1">The sequence shown here is derived from an EMBL/GenBank/DDBJ whole genome shotgun (WGS) entry which is preliminary data.</text>
</comment>
<evidence type="ECO:0000313" key="1">
    <source>
        <dbReference type="EMBL" id="KUL64784.1"/>
    </source>
</evidence>
<name>A0A0X3X6V9_STRVO</name>
<gene>
    <name evidence="1" type="ORF">ADL28_08855</name>
</gene>
<dbReference type="OrthoDB" id="4248010at2"/>
<sequence>MKQRLFPLLAEAIAAAMAGYLGYQLSTYDVPLLLDLACALALYISFRESLHQLRQAPHTATHRCTVSGCAFTVRLTRADAVENRRWQEIAAAHPSHT</sequence>
<protein>
    <submittedName>
        <fullName evidence="1">Uncharacterized protein</fullName>
    </submittedName>
</protein>
<accession>A0A0X3X6V9</accession>
<dbReference type="Proteomes" id="UP000053413">
    <property type="component" value="Unassembled WGS sequence"/>
</dbReference>
<organism evidence="1 2">
    <name type="scientific">Streptomyces violaceusniger</name>
    <dbReference type="NCBI Taxonomy" id="68280"/>
    <lineage>
        <taxon>Bacteria</taxon>
        <taxon>Bacillati</taxon>
        <taxon>Actinomycetota</taxon>
        <taxon>Actinomycetes</taxon>
        <taxon>Kitasatosporales</taxon>
        <taxon>Streptomycetaceae</taxon>
        <taxon>Streptomyces</taxon>
        <taxon>Streptomyces violaceusniger group</taxon>
    </lineage>
</organism>
<dbReference type="RefSeq" id="WP_059143169.1">
    <property type="nucleotide sequence ID" value="NZ_LLZJ01000084.1"/>
</dbReference>
<reference evidence="2" key="1">
    <citation type="submission" date="2015-10" db="EMBL/GenBank/DDBJ databases">
        <authorList>
            <person name="Ju K.-S."/>
            <person name="Doroghazi J.R."/>
            <person name="Metcalf W.W."/>
        </authorList>
    </citation>
    <scope>NUCLEOTIDE SEQUENCE [LARGE SCALE GENOMIC DNA]</scope>
    <source>
        <strain evidence="2">NRRL F-8817</strain>
    </source>
</reference>
<dbReference type="AlphaFoldDB" id="A0A0X3X6V9"/>